<keyword evidence="4" id="KW-0862">Zinc</keyword>
<proteinExistence type="predicted"/>
<dbReference type="GO" id="GO:0005634">
    <property type="term" value="C:nucleus"/>
    <property type="evidence" value="ECO:0007669"/>
    <property type="project" value="UniProtKB-SubCell"/>
</dbReference>
<dbReference type="AlphaFoldDB" id="A0A0R0F5S2"/>
<keyword evidence="2" id="KW-0479">Metal-binding</keyword>
<dbReference type="EMBL" id="CM000851">
    <property type="protein sequence ID" value="KRG97614.1"/>
    <property type="molecule type" value="Genomic_DNA"/>
</dbReference>
<evidence type="ECO:0000259" key="8">
    <source>
        <dbReference type="Pfam" id="PF14372"/>
    </source>
</evidence>
<dbReference type="InterPro" id="IPR012337">
    <property type="entry name" value="RNaseH-like_sf"/>
</dbReference>
<evidence type="ECO:0000313" key="11">
    <source>
        <dbReference type="Proteomes" id="UP000008827"/>
    </source>
</evidence>
<evidence type="ECO:0000256" key="4">
    <source>
        <dbReference type="ARBA" id="ARBA00022833"/>
    </source>
</evidence>
<dbReference type="Gramene" id="KRG97614">
    <property type="protein sequence ID" value="KRG97614"/>
    <property type="gene ID" value="GLYMA_18G019500"/>
</dbReference>
<evidence type="ECO:0000256" key="6">
    <source>
        <dbReference type="ARBA" id="ARBA00023242"/>
    </source>
</evidence>
<dbReference type="PANTHER" id="PTHR46481:SF10">
    <property type="entry name" value="ZINC FINGER BED DOMAIN-CONTAINING PROTEIN 39"/>
    <property type="match status" value="1"/>
</dbReference>
<name>A0A0R0F5S2_SOYBN</name>
<dbReference type="Pfam" id="PF14372">
    <property type="entry name" value="hAT-like_RNase-H"/>
    <property type="match status" value="1"/>
</dbReference>
<dbReference type="InParanoid" id="A0A0R0F5S2"/>
<evidence type="ECO:0008006" key="12">
    <source>
        <dbReference type="Google" id="ProtNLM"/>
    </source>
</evidence>
<evidence type="ECO:0000313" key="9">
    <source>
        <dbReference type="EMBL" id="KRG97614.1"/>
    </source>
</evidence>
<evidence type="ECO:0000256" key="2">
    <source>
        <dbReference type="ARBA" id="ARBA00022723"/>
    </source>
</evidence>
<sequence>MSTRLLRLRVSLRRSELAKMIITNELSFKFVEYERFRKFMEVAQPYFNISSHVTIARYCIQLTTHILNLIVCDGFKEIDSSISKIKVACKFVRFSPSRLTTLKRCAEDVSVNSKAMLTLNVPTRWNSTYLMLDVAENLNKLSIVMKSDQISYLLFVTAFLDLCYKFDYIEFCFKKMHGVDQTKEMLKKLDDLIRKMFVEYASEHPISIDSSNSSTLASYHASQGNANDVDEDEDWDDQFRLKMNKKCDDGLGFDILAWWKMKASKYHVISFMARDILVILMSIVSFESAFSTKG</sequence>
<dbReference type="EnsemblPlants" id="KRG97614">
    <property type="protein sequence ID" value="KRG97614"/>
    <property type="gene ID" value="GLYMA_18G019500"/>
</dbReference>
<dbReference type="GO" id="GO:0003677">
    <property type="term" value="F:DNA binding"/>
    <property type="evidence" value="ECO:0007669"/>
    <property type="project" value="UniProtKB-KW"/>
</dbReference>
<reference evidence="9 10" key="1">
    <citation type="journal article" date="2010" name="Nature">
        <title>Genome sequence of the palaeopolyploid soybean.</title>
        <authorList>
            <person name="Schmutz J."/>
            <person name="Cannon S.B."/>
            <person name="Schlueter J."/>
            <person name="Ma J."/>
            <person name="Mitros T."/>
            <person name="Nelson W."/>
            <person name="Hyten D.L."/>
            <person name="Song Q."/>
            <person name="Thelen J.J."/>
            <person name="Cheng J."/>
            <person name="Xu D."/>
            <person name="Hellsten U."/>
            <person name="May G.D."/>
            <person name="Yu Y."/>
            <person name="Sakurai T."/>
            <person name="Umezawa T."/>
            <person name="Bhattacharyya M.K."/>
            <person name="Sandhu D."/>
            <person name="Valliyodan B."/>
            <person name="Lindquist E."/>
            <person name="Peto M."/>
            <person name="Grant D."/>
            <person name="Shu S."/>
            <person name="Goodstein D."/>
            <person name="Barry K."/>
            <person name="Futrell-Griggs M."/>
            <person name="Abernathy B."/>
            <person name="Du J."/>
            <person name="Tian Z."/>
            <person name="Zhu L."/>
            <person name="Gill N."/>
            <person name="Joshi T."/>
            <person name="Libault M."/>
            <person name="Sethuraman A."/>
            <person name="Zhang X.-C."/>
            <person name="Shinozaki K."/>
            <person name="Nguyen H.T."/>
            <person name="Wing R.A."/>
            <person name="Cregan P."/>
            <person name="Specht J."/>
            <person name="Grimwood J."/>
            <person name="Rokhsar D."/>
            <person name="Stacey G."/>
            <person name="Shoemaker R.C."/>
            <person name="Jackson S.A."/>
        </authorList>
    </citation>
    <scope>NUCLEOTIDE SEQUENCE [LARGE SCALE GENOMIC DNA]</scope>
    <source>
        <strain evidence="10">cv. Williams 82</strain>
        <tissue evidence="9">Callus</tissue>
    </source>
</reference>
<protein>
    <recommendedName>
        <fullName evidence="12">HAT C-terminal dimerisation domain-containing protein</fullName>
    </recommendedName>
</protein>
<dbReference type="InterPro" id="IPR025525">
    <property type="entry name" value="hAT-like_transposase_RNase-H"/>
</dbReference>
<feature type="domain" description="hAT-like transposase RNase-H fold" evidence="8">
    <location>
        <begin position="148"/>
        <end position="200"/>
    </location>
</feature>
<keyword evidence="3" id="KW-0863">Zinc-finger</keyword>
<evidence type="ECO:0000256" key="3">
    <source>
        <dbReference type="ARBA" id="ARBA00022771"/>
    </source>
</evidence>
<reference evidence="10" key="2">
    <citation type="submission" date="2018-02" db="UniProtKB">
        <authorList>
            <consortium name="EnsemblPlants"/>
        </authorList>
    </citation>
    <scope>IDENTIFICATION</scope>
    <source>
        <strain evidence="10">Williams 82</strain>
    </source>
</reference>
<dbReference type="Proteomes" id="UP000008827">
    <property type="component" value="Chromosome 18"/>
</dbReference>
<accession>A0A0R0F5S2</accession>
<reference evidence="9" key="3">
    <citation type="submission" date="2018-07" db="EMBL/GenBank/DDBJ databases">
        <title>WGS assembly of Glycine max.</title>
        <authorList>
            <person name="Schmutz J."/>
            <person name="Cannon S."/>
            <person name="Schlueter J."/>
            <person name="Ma J."/>
            <person name="Mitros T."/>
            <person name="Nelson W."/>
            <person name="Hyten D."/>
            <person name="Song Q."/>
            <person name="Thelen J."/>
            <person name="Cheng J."/>
            <person name="Xu D."/>
            <person name="Hellsten U."/>
            <person name="May G."/>
            <person name="Yu Y."/>
            <person name="Sakurai T."/>
            <person name="Umezawa T."/>
            <person name="Bhattacharyya M."/>
            <person name="Sandhu D."/>
            <person name="Valliyodan B."/>
            <person name="Lindquist E."/>
            <person name="Peto M."/>
            <person name="Grant D."/>
            <person name="Shu S."/>
            <person name="Goodstein D."/>
            <person name="Barry K."/>
            <person name="Futrell-Griggs M."/>
            <person name="Abernathy B."/>
            <person name="Du J."/>
            <person name="Tian Z."/>
            <person name="Zhu L."/>
            <person name="Gill N."/>
            <person name="Joshi T."/>
            <person name="Libault M."/>
            <person name="Sethuraman A."/>
            <person name="Zhang X."/>
            <person name="Shinozaki K."/>
            <person name="Nguyen H."/>
            <person name="Wing R."/>
            <person name="Cregan P."/>
            <person name="Specht J."/>
            <person name="Grimwood J."/>
            <person name="Rokhsar D."/>
            <person name="Stacey G."/>
            <person name="Shoemaker R."/>
            <person name="Jackson S."/>
        </authorList>
    </citation>
    <scope>NUCLEOTIDE SEQUENCE</scope>
    <source>
        <tissue evidence="9">Callus</tissue>
    </source>
</reference>
<dbReference type="SUPFAM" id="SSF53098">
    <property type="entry name" value="Ribonuclease H-like"/>
    <property type="match status" value="1"/>
</dbReference>
<gene>
    <name evidence="9" type="ORF">GLYMA_18G019500</name>
</gene>
<dbReference type="GO" id="GO:0046983">
    <property type="term" value="F:protein dimerization activity"/>
    <property type="evidence" value="ECO:0007669"/>
    <property type="project" value="InterPro"/>
</dbReference>
<dbReference type="PANTHER" id="PTHR46481">
    <property type="entry name" value="ZINC FINGER BED DOMAIN-CONTAINING PROTEIN 4"/>
    <property type="match status" value="1"/>
</dbReference>
<keyword evidence="5" id="KW-0238">DNA-binding</keyword>
<evidence type="ECO:0000313" key="10">
    <source>
        <dbReference type="EnsemblPlants" id="KRG97614"/>
    </source>
</evidence>
<dbReference type="Pfam" id="PF05699">
    <property type="entry name" value="Dimer_Tnp_hAT"/>
    <property type="match status" value="1"/>
</dbReference>
<feature type="domain" description="HAT C-terminal dimerisation" evidence="7">
    <location>
        <begin position="240"/>
        <end position="293"/>
    </location>
</feature>
<keyword evidence="11" id="KW-1185">Reference proteome</keyword>
<keyword evidence="6" id="KW-0539">Nucleus</keyword>
<dbReference type="PaxDb" id="3847-GLYMA18G02285.1"/>
<organism evidence="9">
    <name type="scientific">Glycine max</name>
    <name type="common">Soybean</name>
    <name type="synonym">Glycine hispida</name>
    <dbReference type="NCBI Taxonomy" id="3847"/>
    <lineage>
        <taxon>Eukaryota</taxon>
        <taxon>Viridiplantae</taxon>
        <taxon>Streptophyta</taxon>
        <taxon>Embryophyta</taxon>
        <taxon>Tracheophyta</taxon>
        <taxon>Spermatophyta</taxon>
        <taxon>Magnoliopsida</taxon>
        <taxon>eudicotyledons</taxon>
        <taxon>Gunneridae</taxon>
        <taxon>Pentapetalae</taxon>
        <taxon>rosids</taxon>
        <taxon>fabids</taxon>
        <taxon>Fabales</taxon>
        <taxon>Fabaceae</taxon>
        <taxon>Papilionoideae</taxon>
        <taxon>50 kb inversion clade</taxon>
        <taxon>NPAAA clade</taxon>
        <taxon>indigoferoid/millettioid clade</taxon>
        <taxon>Phaseoleae</taxon>
        <taxon>Glycine</taxon>
        <taxon>Glycine subgen. Soja</taxon>
    </lineage>
</organism>
<evidence type="ECO:0000259" key="7">
    <source>
        <dbReference type="Pfam" id="PF05699"/>
    </source>
</evidence>
<dbReference type="InterPro" id="IPR052035">
    <property type="entry name" value="ZnF_BED_domain_contain"/>
</dbReference>
<dbReference type="InterPro" id="IPR008906">
    <property type="entry name" value="HATC_C_dom"/>
</dbReference>
<evidence type="ECO:0000256" key="5">
    <source>
        <dbReference type="ARBA" id="ARBA00023125"/>
    </source>
</evidence>
<comment type="subcellular location">
    <subcellularLocation>
        <location evidence="1">Nucleus</location>
    </subcellularLocation>
</comment>
<evidence type="ECO:0000256" key="1">
    <source>
        <dbReference type="ARBA" id="ARBA00004123"/>
    </source>
</evidence>
<dbReference type="GO" id="GO:0008270">
    <property type="term" value="F:zinc ion binding"/>
    <property type="evidence" value="ECO:0007669"/>
    <property type="project" value="UniProtKB-KW"/>
</dbReference>